<organism evidence="5 6">
    <name type="scientific">Candidatus Clostridium radicumherbarum</name>
    <dbReference type="NCBI Taxonomy" id="3381662"/>
    <lineage>
        <taxon>Bacteria</taxon>
        <taxon>Bacillati</taxon>
        <taxon>Bacillota</taxon>
        <taxon>Clostridia</taxon>
        <taxon>Eubacteriales</taxon>
        <taxon>Clostridiaceae</taxon>
        <taxon>Clostridium</taxon>
    </lineage>
</organism>
<keyword evidence="6" id="KW-1185">Reference proteome</keyword>
<protein>
    <recommendedName>
        <fullName evidence="4">S-adenosyl-L-methionine-dependent methyltransferase</fullName>
        <ecNumber evidence="4">2.1.1.-</ecNumber>
    </recommendedName>
</protein>
<comment type="caution">
    <text evidence="5">The sequence shown here is derived from an EMBL/GenBank/DDBJ whole genome shotgun (WGS) entry which is preliminary data.</text>
</comment>
<dbReference type="PANTHER" id="PTHR43619:SF2">
    <property type="entry name" value="S-ADENOSYL-L-METHIONINE-DEPENDENT METHYLTRANSFERASES SUPERFAMILY PROTEIN"/>
    <property type="match status" value="1"/>
</dbReference>
<dbReference type="InterPro" id="IPR029063">
    <property type="entry name" value="SAM-dependent_MTases_sf"/>
</dbReference>
<evidence type="ECO:0000256" key="1">
    <source>
        <dbReference type="ARBA" id="ARBA00008138"/>
    </source>
</evidence>
<keyword evidence="2 4" id="KW-0489">Methyltransferase</keyword>
<sequence length="290" mass="33142">MMGNNESYKTAYGAAYARLLEQYQPKEIRLFEDSLVKNFFGKTISYLLKNSIMRRVLTFMYNSSSIGLMGLQVCRTKFIDDILKEAVDNGIKQLVILGAGFDTRAFRISSINSIKVFEVDLPFIQDKKKSILKKHLGELPDNIIFTPVDFNIQTLDKVLEDKGLDFSKPIIFIWEGVTQYITEEAVNNTLKFISRASIGSIVLFSYILKEIIDRTSNSVDTEFITDYFQMGGQKWSFGINPSEASGFLNQYNLTIIKDVGATYYKENYLKPIGRNLPVSEIERIIYAKII</sequence>
<name>A0ABW8TUP2_9CLOT</name>
<dbReference type="GO" id="GO:0008168">
    <property type="term" value="F:methyltransferase activity"/>
    <property type="evidence" value="ECO:0007669"/>
    <property type="project" value="UniProtKB-KW"/>
</dbReference>
<keyword evidence="3 5" id="KW-0808">Transferase</keyword>
<dbReference type="Gene3D" id="3.40.50.150">
    <property type="entry name" value="Vaccinia Virus protein VP39"/>
    <property type="match status" value="1"/>
</dbReference>
<comment type="function">
    <text evidence="4">Exhibits S-adenosyl-L-methionine-dependent methyltransferase activity.</text>
</comment>
<evidence type="ECO:0000256" key="4">
    <source>
        <dbReference type="RuleBase" id="RU362030"/>
    </source>
</evidence>
<accession>A0ABW8TUP2</accession>
<dbReference type="NCBIfam" id="TIGR00027">
    <property type="entry name" value="mthyl_TIGR00027"/>
    <property type="match status" value="1"/>
</dbReference>
<evidence type="ECO:0000256" key="2">
    <source>
        <dbReference type="ARBA" id="ARBA00022603"/>
    </source>
</evidence>
<dbReference type="Proteomes" id="UP001623661">
    <property type="component" value="Unassembled WGS sequence"/>
</dbReference>
<reference evidence="5 6" key="1">
    <citation type="submission" date="2024-11" db="EMBL/GenBank/DDBJ databases">
        <authorList>
            <person name="Heng Y.C."/>
            <person name="Lim A.C.H."/>
            <person name="Lee J.K.Y."/>
            <person name="Kittelmann S."/>
        </authorList>
    </citation>
    <scope>NUCLEOTIDE SEQUENCE [LARGE SCALE GENOMIC DNA]</scope>
    <source>
        <strain evidence="5 6">WILCCON 0202</strain>
    </source>
</reference>
<keyword evidence="4" id="KW-0949">S-adenosyl-L-methionine</keyword>
<gene>
    <name evidence="5" type="ORF">ACJDUH_15145</name>
</gene>
<dbReference type="EC" id="2.1.1.-" evidence="4"/>
<comment type="similarity">
    <text evidence="1 4">Belongs to the UPF0677 family.</text>
</comment>
<dbReference type="EMBL" id="JBJHZY010000003">
    <property type="protein sequence ID" value="MFL0269424.1"/>
    <property type="molecule type" value="Genomic_DNA"/>
</dbReference>
<dbReference type="InterPro" id="IPR007213">
    <property type="entry name" value="Ppm1/Ppm2/Tcmp"/>
</dbReference>
<dbReference type="SUPFAM" id="SSF53335">
    <property type="entry name" value="S-adenosyl-L-methionine-dependent methyltransferases"/>
    <property type="match status" value="1"/>
</dbReference>
<evidence type="ECO:0000313" key="6">
    <source>
        <dbReference type="Proteomes" id="UP001623661"/>
    </source>
</evidence>
<dbReference type="Pfam" id="PF04072">
    <property type="entry name" value="LCM"/>
    <property type="match status" value="1"/>
</dbReference>
<evidence type="ECO:0000313" key="5">
    <source>
        <dbReference type="EMBL" id="MFL0269424.1"/>
    </source>
</evidence>
<proteinExistence type="inferred from homology"/>
<evidence type="ECO:0000256" key="3">
    <source>
        <dbReference type="ARBA" id="ARBA00022679"/>
    </source>
</evidence>
<dbReference type="InterPro" id="IPR011610">
    <property type="entry name" value="SAM_mthyl_Trfase_ML2640-like"/>
</dbReference>
<dbReference type="GO" id="GO:0032259">
    <property type="term" value="P:methylation"/>
    <property type="evidence" value="ECO:0007669"/>
    <property type="project" value="UniProtKB-KW"/>
</dbReference>
<dbReference type="PANTHER" id="PTHR43619">
    <property type="entry name" value="S-ADENOSYL-L-METHIONINE-DEPENDENT METHYLTRANSFERASE YKTD-RELATED"/>
    <property type="match status" value="1"/>
</dbReference>